<feature type="transmembrane region" description="Helical" evidence="8">
    <location>
        <begin position="278"/>
        <end position="297"/>
    </location>
</feature>
<evidence type="ECO:0000256" key="7">
    <source>
        <dbReference type="ARBA" id="ARBA00023136"/>
    </source>
</evidence>
<keyword evidence="5 11" id="KW-0067">ATP-binding</keyword>
<gene>
    <name evidence="11" type="ORF">CUS_6817</name>
</gene>
<keyword evidence="7 8" id="KW-0472">Membrane</keyword>
<dbReference type="InterPro" id="IPR039421">
    <property type="entry name" value="Type_1_exporter"/>
</dbReference>
<feature type="transmembrane region" description="Helical" evidence="8">
    <location>
        <begin position="164"/>
        <end position="183"/>
    </location>
</feature>
<dbReference type="Proteomes" id="UP000004259">
    <property type="component" value="Unassembled WGS sequence"/>
</dbReference>
<dbReference type="InterPro" id="IPR003439">
    <property type="entry name" value="ABC_transporter-like_ATP-bd"/>
</dbReference>
<dbReference type="SUPFAM" id="SSF52540">
    <property type="entry name" value="P-loop containing nucleoside triphosphate hydrolases"/>
    <property type="match status" value="1"/>
</dbReference>
<accession>E9SC01</accession>
<dbReference type="PROSITE" id="PS50893">
    <property type="entry name" value="ABC_TRANSPORTER_2"/>
    <property type="match status" value="1"/>
</dbReference>
<dbReference type="InterPro" id="IPR017871">
    <property type="entry name" value="ABC_transporter-like_CS"/>
</dbReference>
<dbReference type="InterPro" id="IPR003593">
    <property type="entry name" value="AAA+_ATPase"/>
</dbReference>
<keyword evidence="2" id="KW-0813">Transport</keyword>
<dbReference type="Pfam" id="PF00005">
    <property type="entry name" value="ABC_tran"/>
    <property type="match status" value="1"/>
</dbReference>
<dbReference type="GO" id="GO:0005886">
    <property type="term" value="C:plasma membrane"/>
    <property type="evidence" value="ECO:0007669"/>
    <property type="project" value="UniProtKB-SubCell"/>
</dbReference>
<comment type="caution">
    <text evidence="11">The sequence shown here is derived from an EMBL/GenBank/DDBJ whole genome shotgun (WGS) entry which is preliminary data.</text>
</comment>
<keyword evidence="6 8" id="KW-1133">Transmembrane helix</keyword>
<dbReference type="EMBL" id="ADKM02000075">
    <property type="protein sequence ID" value="EGC03149.1"/>
    <property type="molecule type" value="Genomic_DNA"/>
</dbReference>
<evidence type="ECO:0000256" key="4">
    <source>
        <dbReference type="ARBA" id="ARBA00022741"/>
    </source>
</evidence>
<evidence type="ECO:0000256" key="3">
    <source>
        <dbReference type="ARBA" id="ARBA00022692"/>
    </source>
</evidence>
<dbReference type="STRING" id="246199.CUS_6817"/>
<dbReference type="GO" id="GO:0005524">
    <property type="term" value="F:ATP binding"/>
    <property type="evidence" value="ECO:0007669"/>
    <property type="project" value="UniProtKB-KW"/>
</dbReference>
<evidence type="ECO:0000313" key="12">
    <source>
        <dbReference type="Proteomes" id="UP000004259"/>
    </source>
</evidence>
<dbReference type="CDD" id="cd07346">
    <property type="entry name" value="ABC_6TM_exporters"/>
    <property type="match status" value="1"/>
</dbReference>
<dbReference type="SMART" id="SM00382">
    <property type="entry name" value="AAA"/>
    <property type="match status" value="1"/>
</dbReference>
<organism evidence="11 12">
    <name type="scientific">Ruminococcus albus 8</name>
    <dbReference type="NCBI Taxonomy" id="246199"/>
    <lineage>
        <taxon>Bacteria</taxon>
        <taxon>Bacillati</taxon>
        <taxon>Bacillota</taxon>
        <taxon>Clostridia</taxon>
        <taxon>Eubacteriales</taxon>
        <taxon>Oscillospiraceae</taxon>
        <taxon>Ruminococcus</taxon>
    </lineage>
</organism>
<evidence type="ECO:0000256" key="1">
    <source>
        <dbReference type="ARBA" id="ARBA00004651"/>
    </source>
</evidence>
<dbReference type="PANTHER" id="PTHR43394">
    <property type="entry name" value="ATP-DEPENDENT PERMEASE MDL1, MITOCHONDRIAL"/>
    <property type="match status" value="1"/>
</dbReference>
<dbReference type="PROSITE" id="PS00211">
    <property type="entry name" value="ABC_TRANSPORTER_1"/>
    <property type="match status" value="1"/>
</dbReference>
<dbReference type="Gene3D" id="1.20.1560.10">
    <property type="entry name" value="ABC transporter type 1, transmembrane domain"/>
    <property type="match status" value="1"/>
</dbReference>
<keyword evidence="4" id="KW-0547">Nucleotide-binding</keyword>
<keyword evidence="12" id="KW-1185">Reference proteome</keyword>
<evidence type="ECO:0000256" key="5">
    <source>
        <dbReference type="ARBA" id="ARBA00022840"/>
    </source>
</evidence>
<feature type="domain" description="ABC transporter" evidence="9">
    <location>
        <begin position="338"/>
        <end position="572"/>
    </location>
</feature>
<dbReference type="Pfam" id="PF00664">
    <property type="entry name" value="ABC_membrane"/>
    <property type="match status" value="1"/>
</dbReference>
<dbReference type="eggNOG" id="COG1132">
    <property type="taxonomic scope" value="Bacteria"/>
</dbReference>
<dbReference type="PROSITE" id="PS50929">
    <property type="entry name" value="ABC_TM1F"/>
    <property type="match status" value="1"/>
</dbReference>
<dbReference type="PROSITE" id="PS51257">
    <property type="entry name" value="PROKAR_LIPOPROTEIN"/>
    <property type="match status" value="1"/>
</dbReference>
<evidence type="ECO:0000259" key="9">
    <source>
        <dbReference type="PROSITE" id="PS50893"/>
    </source>
</evidence>
<dbReference type="Gene3D" id="3.40.50.300">
    <property type="entry name" value="P-loop containing nucleotide triphosphate hydrolases"/>
    <property type="match status" value="1"/>
</dbReference>
<feature type="transmembrane region" description="Helical" evidence="8">
    <location>
        <begin position="61"/>
        <end position="78"/>
    </location>
</feature>
<protein>
    <submittedName>
        <fullName evidence="11">ABC transporter, ATP-binding protein</fullName>
    </submittedName>
</protein>
<dbReference type="AlphaFoldDB" id="E9SC01"/>
<dbReference type="GO" id="GO:0015421">
    <property type="term" value="F:ABC-type oligopeptide transporter activity"/>
    <property type="evidence" value="ECO:0007669"/>
    <property type="project" value="TreeGrafter"/>
</dbReference>
<evidence type="ECO:0000259" key="10">
    <source>
        <dbReference type="PROSITE" id="PS50929"/>
    </source>
</evidence>
<dbReference type="InterPro" id="IPR036640">
    <property type="entry name" value="ABC1_TM_sf"/>
</dbReference>
<dbReference type="FunFam" id="3.40.50.300:FF:000287">
    <property type="entry name" value="Multidrug ABC transporter ATP-binding protein"/>
    <property type="match status" value="1"/>
</dbReference>
<name>E9SC01_RUMAL</name>
<feature type="transmembrane region" description="Helical" evidence="8">
    <location>
        <begin position="251"/>
        <end position="272"/>
    </location>
</feature>
<proteinExistence type="predicted"/>
<dbReference type="PANTHER" id="PTHR43394:SF1">
    <property type="entry name" value="ATP-BINDING CASSETTE SUB-FAMILY B MEMBER 10, MITOCHONDRIAL"/>
    <property type="match status" value="1"/>
</dbReference>
<dbReference type="SUPFAM" id="SSF90123">
    <property type="entry name" value="ABC transporter transmembrane region"/>
    <property type="match status" value="1"/>
</dbReference>
<feature type="domain" description="ABC transmembrane type-1" evidence="10">
    <location>
        <begin position="25"/>
        <end position="307"/>
    </location>
</feature>
<reference evidence="11 12" key="1">
    <citation type="submission" date="2011-02" db="EMBL/GenBank/DDBJ databases">
        <authorList>
            <person name="Nelson K.E."/>
            <person name="Sutton G."/>
            <person name="Torralba M."/>
            <person name="Durkin S."/>
            <person name="Harkins D."/>
            <person name="Montgomery R."/>
            <person name="Ziemer C."/>
            <person name="Klaassens E."/>
            <person name="Ocuiv P."/>
            <person name="Morrison M."/>
        </authorList>
    </citation>
    <scope>NUCLEOTIDE SEQUENCE [LARGE SCALE GENOMIC DNA]</scope>
    <source>
        <strain evidence="11 12">8</strain>
    </source>
</reference>
<dbReference type="InterPro" id="IPR011527">
    <property type="entry name" value="ABC1_TM_dom"/>
</dbReference>
<evidence type="ECO:0000256" key="2">
    <source>
        <dbReference type="ARBA" id="ARBA00022448"/>
    </source>
</evidence>
<evidence type="ECO:0000313" key="11">
    <source>
        <dbReference type="EMBL" id="EGC03149.1"/>
    </source>
</evidence>
<evidence type="ECO:0000256" key="8">
    <source>
        <dbReference type="SAM" id="Phobius"/>
    </source>
</evidence>
<dbReference type="InterPro" id="IPR027417">
    <property type="entry name" value="P-loop_NTPase"/>
</dbReference>
<sequence>MEKKNSPFSMIMQYAGSYKRKYVCSVVLAVISVACGMVPYFAVAKMVTAMIGHEEKDMSFFVMWCAAAAVGYISKGIFNGISTSISHTATYLTMKEIRQRLISKLTKMPMGTILGSHSGHYKEVIVDRVESIEVPLAHLLPEMTANVLAPLLMLLYLFTLDWRLALISLITIPVGMAVMSTTMKSYGENYGRSVEIGGRMTNAIVEYMGGIEVIKAFSRSESSYEKYETAVNENAAFFYGWMKSAQWAMSAYNAITPSVLLTVLPFGFIFYASGSLTAGAFVTMIILSLGLLEPLIAAMNYTDNIARVSTVMGQINEVLESREINRTGKVTKMNGNTIEFRNVTFSYDNENDALKNIDLTIPEGKVTSLVGHSGSGKSTVAKLIAGFWDVTDGELIIGGQNVSDIPLEVQAEQIAYVEQNNFLFDETVMENIRKGKAGATDEEVVAAAKAAGCDEFIRGLDKGYQTVVGSAGGHLSGGERQRIAIARAMLKNAPIVILDEATAYIDPENEAVIQSAIAKLVQGKTVIVIAHRLSTITDADNIIVMENGTVSAHGRHDELLRHSQLYRSMWQAHTGTKGGAAE</sequence>
<feature type="transmembrane region" description="Helical" evidence="8">
    <location>
        <begin position="21"/>
        <end position="41"/>
    </location>
</feature>
<dbReference type="GO" id="GO:0016887">
    <property type="term" value="F:ATP hydrolysis activity"/>
    <property type="evidence" value="ECO:0007669"/>
    <property type="project" value="InterPro"/>
</dbReference>
<keyword evidence="3 8" id="KW-0812">Transmembrane</keyword>
<evidence type="ECO:0000256" key="6">
    <source>
        <dbReference type="ARBA" id="ARBA00022989"/>
    </source>
</evidence>
<comment type="subcellular location">
    <subcellularLocation>
        <location evidence="1">Cell membrane</location>
        <topology evidence="1">Multi-pass membrane protein</topology>
    </subcellularLocation>
</comment>